<dbReference type="Pfam" id="PF08984">
    <property type="entry name" value="DUF1858"/>
    <property type="match status" value="1"/>
</dbReference>
<proteinExistence type="predicted"/>
<evidence type="ECO:0000313" key="4">
    <source>
        <dbReference type="Proteomes" id="UP000753961"/>
    </source>
</evidence>
<dbReference type="Proteomes" id="UP000753961">
    <property type="component" value="Unassembled WGS sequence"/>
</dbReference>
<feature type="domain" description="DUF1858" evidence="1">
    <location>
        <begin position="5"/>
        <end position="63"/>
    </location>
</feature>
<dbReference type="InterPro" id="IPR018720">
    <property type="entry name" value="DUF2249"/>
</dbReference>
<reference evidence="3" key="1">
    <citation type="submission" date="2021-06" db="EMBL/GenBank/DDBJ databases">
        <title>44 bacteria genomes isolated from Dapeng, Shenzhen.</title>
        <authorList>
            <person name="Zheng W."/>
            <person name="Yu S."/>
            <person name="Huang Y."/>
        </authorList>
    </citation>
    <scope>NUCLEOTIDE SEQUENCE</scope>
    <source>
        <strain evidence="3">DP5N28-2</strain>
    </source>
</reference>
<feature type="domain" description="DUF2249" evidence="2">
    <location>
        <begin position="208"/>
        <end position="272"/>
    </location>
</feature>
<feature type="domain" description="DUF2249" evidence="2">
    <location>
        <begin position="103"/>
        <end position="154"/>
    </location>
</feature>
<dbReference type="RefSeq" id="WP_222581360.1">
    <property type="nucleotide sequence ID" value="NZ_JAHVHU010000018.1"/>
</dbReference>
<protein>
    <submittedName>
        <fullName evidence="3">DUF2249 domain-containing protein</fullName>
    </submittedName>
</protein>
<dbReference type="EMBL" id="JAHVHU010000018">
    <property type="protein sequence ID" value="MBY5959822.1"/>
    <property type="molecule type" value="Genomic_DNA"/>
</dbReference>
<comment type="caution">
    <text evidence="3">The sequence shown here is derived from an EMBL/GenBank/DDBJ whole genome shotgun (WGS) entry which is preliminary data.</text>
</comment>
<sequence length="277" mass="31636">MEYNERTKISKIIQHDKTSIDAIARIAPPLKRLKNPILRKIMASRVTVAEAASMGGCQVEDFIRALKPLGYLYRVADNNEVQGADDQIPDWLEDTAKTDIHSFDVRPIIENGTDPLKAIMAEFKKVGPSGILCIINTFVPTPLIHLLEKKLAEKTYIKTINEKEYHTYFLKKGKVTKPDQPTESNVIMDDENSFDQVCHRFTTDKKEVIDVRHLEMPLPMQTILGELEELPENEALYIHHKRVPIYLLEELADGNFEVHIHSIAEGNVKMLIFHSKP</sequence>
<dbReference type="InterPro" id="IPR015077">
    <property type="entry name" value="DUF1858"/>
</dbReference>
<name>A0A953I201_9BACT</name>
<dbReference type="AlphaFoldDB" id="A0A953I201"/>
<dbReference type="Pfam" id="PF10006">
    <property type="entry name" value="DUF2249"/>
    <property type="match status" value="2"/>
</dbReference>
<evidence type="ECO:0000259" key="2">
    <source>
        <dbReference type="Pfam" id="PF10006"/>
    </source>
</evidence>
<evidence type="ECO:0000313" key="3">
    <source>
        <dbReference type="EMBL" id="MBY5959822.1"/>
    </source>
</evidence>
<gene>
    <name evidence="3" type="ORF">KUV50_16835</name>
</gene>
<keyword evidence="4" id="KW-1185">Reference proteome</keyword>
<dbReference type="InterPro" id="IPR038062">
    <property type="entry name" value="ScdA-like_N_sf"/>
</dbReference>
<evidence type="ECO:0000259" key="1">
    <source>
        <dbReference type="Pfam" id="PF08984"/>
    </source>
</evidence>
<dbReference type="Gene3D" id="1.10.3910.10">
    <property type="entry name" value="SP0561-like"/>
    <property type="match status" value="1"/>
</dbReference>
<accession>A0A953I201</accession>
<organism evidence="3 4">
    <name type="scientific">Membranihabitans marinus</name>
    <dbReference type="NCBI Taxonomy" id="1227546"/>
    <lineage>
        <taxon>Bacteria</taxon>
        <taxon>Pseudomonadati</taxon>
        <taxon>Bacteroidota</taxon>
        <taxon>Saprospiria</taxon>
        <taxon>Saprospirales</taxon>
        <taxon>Saprospiraceae</taxon>
        <taxon>Membranihabitans</taxon>
    </lineage>
</organism>
<dbReference type="SUPFAM" id="SSF140683">
    <property type="entry name" value="SP0561-like"/>
    <property type="match status" value="1"/>
</dbReference>